<dbReference type="OrthoDB" id="9768177at2"/>
<comment type="similarity">
    <text evidence="8 9">Belongs to the TonB-dependent receptor family.</text>
</comment>
<dbReference type="SUPFAM" id="SSF56935">
    <property type="entry name" value="Porins"/>
    <property type="match status" value="1"/>
</dbReference>
<keyword evidence="13" id="KW-0675">Receptor</keyword>
<dbReference type="Pfam" id="PF07715">
    <property type="entry name" value="Plug"/>
    <property type="match status" value="1"/>
</dbReference>
<evidence type="ECO:0000259" key="12">
    <source>
        <dbReference type="Pfam" id="PF07715"/>
    </source>
</evidence>
<dbReference type="NCBIfam" id="TIGR04056">
    <property type="entry name" value="OMP_RagA_SusC"/>
    <property type="match status" value="1"/>
</dbReference>
<keyword evidence="4 8" id="KW-0812">Transmembrane</keyword>
<feature type="signal peptide" evidence="10">
    <location>
        <begin position="1"/>
        <end position="19"/>
    </location>
</feature>
<dbReference type="Gene3D" id="2.60.40.1120">
    <property type="entry name" value="Carboxypeptidase-like, regulatory domain"/>
    <property type="match status" value="1"/>
</dbReference>
<dbReference type="InterPro" id="IPR023997">
    <property type="entry name" value="TonB-dep_OMP_SusC/RagA_CS"/>
</dbReference>
<evidence type="ECO:0000256" key="1">
    <source>
        <dbReference type="ARBA" id="ARBA00004571"/>
    </source>
</evidence>
<sequence>MKKFILLLFALLTVTAVSAQTRTVTGTVVYAGDGEPLPGATILPVGGGLGTATDIEGEFSLKVSSSVTKLLVSYVGMLTQEVPITDGHMTIRLTNSENKLDEVMVVAYGTAKKSAYTGAASVVSAADIEDRLVSNITNALSGTVAGVQTLNSNGQPGTSSTVRIRGVGSINASMAPLYVLDGMPYDGDIAGLNPADIESMTVLKDAAAAALYGARGANGVILITTKRGKEGNAKVTFDARWGSNSRQVSNYDVITSPEQFMELTYAAQRNAAIYHLGYSAADAHVYANRKLLDTSENGPIGYLLYTIPDGQSLINPDGTFNPNATRGYSDGTYYYTPDDWSKATFRNGLRQEYNVSVSGGNDRFNYYVSAAYLNDEGIIDNSAFDRLSTRASVEYQAKKWLKIGTNISYSFSKSKYPDLQTESGSSGNAFQVANYIAPVYPIFVRNADGSLMMNTTYNRPVYDYGDGQSTNFTRAYMSMANPASSLLYDTEEYLTDLFNGKWFVQLTPIEGLSITGNVGLTIDNTRTHIISNPLYGQSASYKGQALQVAERIKGLNLQALANYRKTFFDKHTFDFLLGYESYEWNNEYTQAIGNNLYNPGSWAVNNTLNDDRRKGYGSYGAYSTRGYFGRINYDFDSKYFASFSYRRDGSSRFHPKNRWGNFYSVSAAWDIAHESFMMSTSEWLDQLKLRASFGQQGNDGIGNNYAYLDQFTISGATEWSDGLLSYKGNPDLTWETSNAFNVGVDFSLWKGMLSGSAEFFNRQTSDMLYNKPVAPSLGYSSIPMNIGSMRNSGFEIELNYRPVTTRNITWDINYNATFVNNKILKLAPELEGELISGSSIYREGESMYQLYMVKYAGVDPATGRALYWGKDAEGNEFPTTDWSVAYNGDTASGAQANRCATGNLLPVVYGGFGTTLKVYGFDLAIACSYQLGGKIFDSGYQEMMGTGTSGEYGRTFHKDILNAWTPENPYTDVPRLDAEEAYPFFNYTTTRGLITSNYLAINNITLGYTLPSSVTKRIGIESIRVYGAADNLALWSARKGLDPRQSYTSSTTSTYTAMRCISGGVKVVF</sequence>
<dbReference type="InterPro" id="IPR008969">
    <property type="entry name" value="CarboxyPept-like_regulatory"/>
</dbReference>
<comment type="subcellular location">
    <subcellularLocation>
        <location evidence="1 8">Cell outer membrane</location>
        <topology evidence="1 8">Multi-pass membrane protein</topology>
    </subcellularLocation>
</comment>
<gene>
    <name evidence="13" type="ORF">E7746_11115</name>
</gene>
<evidence type="ECO:0000256" key="6">
    <source>
        <dbReference type="ARBA" id="ARBA00023136"/>
    </source>
</evidence>
<dbReference type="InterPro" id="IPR000531">
    <property type="entry name" value="Beta-barrel_TonB"/>
</dbReference>
<evidence type="ECO:0000313" key="13">
    <source>
        <dbReference type="EMBL" id="QCD36391.1"/>
    </source>
</evidence>
<dbReference type="Proteomes" id="UP000297031">
    <property type="component" value="Chromosome"/>
</dbReference>
<dbReference type="AlphaFoldDB" id="A0A4P7VPE5"/>
<evidence type="ECO:0000256" key="3">
    <source>
        <dbReference type="ARBA" id="ARBA00022452"/>
    </source>
</evidence>
<dbReference type="Gene3D" id="2.40.170.20">
    <property type="entry name" value="TonB-dependent receptor, beta-barrel domain"/>
    <property type="match status" value="1"/>
</dbReference>
<keyword evidence="14" id="KW-1185">Reference proteome</keyword>
<keyword evidence="10" id="KW-0732">Signal</keyword>
<dbReference type="GO" id="GO:0009279">
    <property type="term" value="C:cell outer membrane"/>
    <property type="evidence" value="ECO:0007669"/>
    <property type="project" value="UniProtKB-SubCell"/>
</dbReference>
<dbReference type="Pfam" id="PF13715">
    <property type="entry name" value="CarbopepD_reg_2"/>
    <property type="match status" value="1"/>
</dbReference>
<protein>
    <submittedName>
        <fullName evidence="13">TonB-dependent receptor</fullName>
    </submittedName>
</protein>
<dbReference type="InterPro" id="IPR012910">
    <property type="entry name" value="Plug_dom"/>
</dbReference>
<evidence type="ECO:0000256" key="8">
    <source>
        <dbReference type="PROSITE-ProRule" id="PRU01360"/>
    </source>
</evidence>
<evidence type="ECO:0000256" key="5">
    <source>
        <dbReference type="ARBA" id="ARBA00023077"/>
    </source>
</evidence>
<dbReference type="EMBL" id="CP039393">
    <property type="protein sequence ID" value="QCD36391.1"/>
    <property type="molecule type" value="Genomic_DNA"/>
</dbReference>
<dbReference type="PROSITE" id="PS52016">
    <property type="entry name" value="TONB_DEPENDENT_REC_3"/>
    <property type="match status" value="1"/>
</dbReference>
<dbReference type="InterPro" id="IPR036942">
    <property type="entry name" value="Beta-barrel_TonB_sf"/>
</dbReference>
<dbReference type="KEGG" id="mgod:E7746_11115"/>
<dbReference type="InterPro" id="IPR023996">
    <property type="entry name" value="TonB-dep_OMP_SusC/RagA"/>
</dbReference>
<dbReference type="InterPro" id="IPR037066">
    <property type="entry name" value="Plug_dom_sf"/>
</dbReference>
<evidence type="ECO:0000256" key="4">
    <source>
        <dbReference type="ARBA" id="ARBA00022692"/>
    </source>
</evidence>
<evidence type="ECO:0000313" key="14">
    <source>
        <dbReference type="Proteomes" id="UP000297031"/>
    </source>
</evidence>
<keyword evidence="6 8" id="KW-0472">Membrane</keyword>
<dbReference type="NCBIfam" id="TIGR04057">
    <property type="entry name" value="SusC_RagA_signa"/>
    <property type="match status" value="1"/>
</dbReference>
<evidence type="ECO:0000256" key="10">
    <source>
        <dbReference type="SAM" id="SignalP"/>
    </source>
</evidence>
<feature type="domain" description="TonB-dependent receptor plug" evidence="12">
    <location>
        <begin position="113"/>
        <end position="220"/>
    </location>
</feature>
<evidence type="ECO:0000259" key="11">
    <source>
        <dbReference type="Pfam" id="PF00593"/>
    </source>
</evidence>
<organism evidence="13 14">
    <name type="scientific">Muribaculum gordoncarteri</name>
    <dbReference type="NCBI Taxonomy" id="2530390"/>
    <lineage>
        <taxon>Bacteria</taxon>
        <taxon>Pseudomonadati</taxon>
        <taxon>Bacteroidota</taxon>
        <taxon>Bacteroidia</taxon>
        <taxon>Bacteroidales</taxon>
        <taxon>Muribaculaceae</taxon>
        <taxon>Muribaculum</taxon>
    </lineage>
</organism>
<dbReference type="SUPFAM" id="SSF49464">
    <property type="entry name" value="Carboxypeptidase regulatory domain-like"/>
    <property type="match status" value="1"/>
</dbReference>
<dbReference type="InterPro" id="IPR039426">
    <property type="entry name" value="TonB-dep_rcpt-like"/>
</dbReference>
<keyword evidence="2 8" id="KW-0813">Transport</keyword>
<name>A0A4P7VPE5_9BACT</name>
<dbReference type="Gene3D" id="2.170.130.10">
    <property type="entry name" value="TonB-dependent receptor, plug domain"/>
    <property type="match status" value="1"/>
</dbReference>
<feature type="chain" id="PRO_5020278807" evidence="10">
    <location>
        <begin position="20"/>
        <end position="1069"/>
    </location>
</feature>
<keyword evidence="7 8" id="KW-0998">Cell outer membrane</keyword>
<keyword evidence="3 8" id="KW-1134">Transmembrane beta strand</keyword>
<feature type="domain" description="TonB-dependent receptor-like beta-barrel" evidence="11">
    <location>
        <begin position="457"/>
        <end position="914"/>
    </location>
</feature>
<reference evidence="13 14" key="1">
    <citation type="submission" date="2019-02" db="EMBL/GenBank/DDBJ databases">
        <title>Isolation and identification of novel species under the genus Muribaculum.</title>
        <authorList>
            <person name="Miyake S."/>
            <person name="Ding Y."/>
            <person name="Low A."/>
            <person name="Soh M."/>
            <person name="Seedorf H."/>
        </authorList>
    </citation>
    <scope>NUCLEOTIDE SEQUENCE [LARGE SCALE GENOMIC DNA]</scope>
    <source>
        <strain evidence="13 14">TLL-A4</strain>
    </source>
</reference>
<proteinExistence type="inferred from homology"/>
<evidence type="ECO:0000256" key="9">
    <source>
        <dbReference type="RuleBase" id="RU003357"/>
    </source>
</evidence>
<evidence type="ECO:0000256" key="2">
    <source>
        <dbReference type="ARBA" id="ARBA00022448"/>
    </source>
</evidence>
<dbReference type="RefSeq" id="WP_136410833.1">
    <property type="nucleotide sequence ID" value="NZ_CP039393.1"/>
</dbReference>
<keyword evidence="5 9" id="KW-0798">TonB box</keyword>
<evidence type="ECO:0000256" key="7">
    <source>
        <dbReference type="ARBA" id="ARBA00023237"/>
    </source>
</evidence>
<accession>A0A4P7VPE5</accession>
<dbReference type="Pfam" id="PF00593">
    <property type="entry name" value="TonB_dep_Rec_b-barrel"/>
    <property type="match status" value="1"/>
</dbReference>